<keyword evidence="2" id="KW-0812">Transmembrane</keyword>
<accession>A0ABV3AD72</accession>
<keyword evidence="4" id="KW-1185">Reference proteome</keyword>
<feature type="compositionally biased region" description="Acidic residues" evidence="1">
    <location>
        <begin position="8"/>
        <end position="18"/>
    </location>
</feature>
<evidence type="ECO:0000313" key="4">
    <source>
        <dbReference type="Proteomes" id="UP001551011"/>
    </source>
</evidence>
<reference evidence="3 4" key="1">
    <citation type="submission" date="2024-06" db="EMBL/GenBank/DDBJ databases">
        <title>The Natural Products Discovery Center: Release of the First 8490 Sequenced Strains for Exploring Actinobacteria Biosynthetic Diversity.</title>
        <authorList>
            <person name="Kalkreuter E."/>
            <person name="Kautsar S.A."/>
            <person name="Yang D."/>
            <person name="Bader C.D."/>
            <person name="Teijaro C.N."/>
            <person name="Fluegel L."/>
            <person name="Davis C.M."/>
            <person name="Simpson J.R."/>
            <person name="Lauterbach L."/>
            <person name="Steele A.D."/>
            <person name="Gui C."/>
            <person name="Meng S."/>
            <person name="Li G."/>
            <person name="Viehrig K."/>
            <person name="Ye F."/>
            <person name="Su P."/>
            <person name="Kiefer A.F."/>
            <person name="Nichols A."/>
            <person name="Cepeda A.J."/>
            <person name="Yan W."/>
            <person name="Fan B."/>
            <person name="Jiang Y."/>
            <person name="Adhikari A."/>
            <person name="Zheng C.-J."/>
            <person name="Schuster L."/>
            <person name="Cowan T.M."/>
            <person name="Smanski M.J."/>
            <person name="Chevrette M.G."/>
            <person name="De Carvalho L.P.S."/>
            <person name="Shen B."/>
        </authorList>
    </citation>
    <scope>NUCLEOTIDE SEQUENCE [LARGE SCALE GENOMIC DNA]</scope>
    <source>
        <strain evidence="3 4">NPDC020594</strain>
    </source>
</reference>
<evidence type="ECO:0000256" key="1">
    <source>
        <dbReference type="SAM" id="MobiDB-lite"/>
    </source>
</evidence>
<name>A0ABV3AD72_9ACTN</name>
<dbReference type="EMBL" id="JBFAEG010000017">
    <property type="protein sequence ID" value="MEU5709904.1"/>
    <property type="molecule type" value="Genomic_DNA"/>
</dbReference>
<sequence>MNKASGDRDDDPFDDIDEQGACGQIPRTDGERTRQVGARVAPCPVPLPAAFRPFGQGRNLRPATLCDARGKPLPPGVRRWETAGMTTQRLPFPVPDERAHLFADKVRMTPVSALATRIAALRPVPELVPVTIATFLVFFLGCGRAWVV</sequence>
<keyword evidence="2" id="KW-1133">Transmembrane helix</keyword>
<feature type="transmembrane region" description="Helical" evidence="2">
    <location>
        <begin position="127"/>
        <end position="147"/>
    </location>
</feature>
<evidence type="ECO:0000313" key="3">
    <source>
        <dbReference type="EMBL" id="MEU5709904.1"/>
    </source>
</evidence>
<feature type="region of interest" description="Disordered" evidence="1">
    <location>
        <begin position="1"/>
        <end position="37"/>
    </location>
</feature>
<dbReference type="Proteomes" id="UP001551011">
    <property type="component" value="Unassembled WGS sequence"/>
</dbReference>
<keyword evidence="2" id="KW-0472">Membrane</keyword>
<dbReference type="RefSeq" id="WP_359258358.1">
    <property type="nucleotide sequence ID" value="NZ_JBFAEG010000017.1"/>
</dbReference>
<organism evidence="3 4">
    <name type="scientific">Streptomyces flaveolus</name>
    <dbReference type="NCBI Taxonomy" id="67297"/>
    <lineage>
        <taxon>Bacteria</taxon>
        <taxon>Bacillati</taxon>
        <taxon>Actinomycetota</taxon>
        <taxon>Actinomycetes</taxon>
        <taxon>Kitasatosporales</taxon>
        <taxon>Streptomycetaceae</taxon>
        <taxon>Streptomyces</taxon>
    </lineage>
</organism>
<protein>
    <submittedName>
        <fullName evidence="3">Uncharacterized protein</fullName>
    </submittedName>
</protein>
<evidence type="ECO:0000256" key="2">
    <source>
        <dbReference type="SAM" id="Phobius"/>
    </source>
</evidence>
<gene>
    <name evidence="3" type="ORF">AB0H04_24010</name>
</gene>
<comment type="caution">
    <text evidence="3">The sequence shown here is derived from an EMBL/GenBank/DDBJ whole genome shotgun (WGS) entry which is preliminary data.</text>
</comment>
<proteinExistence type="predicted"/>